<organism evidence="2">
    <name type="scientific">marine metagenome</name>
    <dbReference type="NCBI Taxonomy" id="408172"/>
    <lineage>
        <taxon>unclassified sequences</taxon>
        <taxon>metagenomes</taxon>
        <taxon>ecological metagenomes</taxon>
    </lineage>
</organism>
<dbReference type="GO" id="GO:0016491">
    <property type="term" value="F:oxidoreductase activity"/>
    <property type="evidence" value="ECO:0007669"/>
    <property type="project" value="InterPro"/>
</dbReference>
<dbReference type="SUPFAM" id="SSF56003">
    <property type="entry name" value="Molybdenum cofactor-binding domain"/>
    <property type="match status" value="1"/>
</dbReference>
<sequence length="303" mass="33957">RLPEMMFATIRQSPVFGGEVLSYDENAAKRVRGVKKVIPVPNGIAVIADNTWRAKKGMDALNLQFQGGKTIGLESQQVREHLLKALDEEGKARIEADKVLDLEYELPFLAHSTLEPMNCTAHVTERFCEVWVPTQSQGGSMDVAKEITKLDEEKIQIHTTFLGGGFGRRGETDFVKQALILAKVIGKPVQLTWMREEDMQHDFYRPASISRFQIGLGKDGLPVKWENQLASPSILKRFFSPMSWFDIDPLSTEGADELPYAIKDFNLDYSVINLGVPVGFWNSVGSSFNAFYKESAIDEAAHM</sequence>
<evidence type="ECO:0000259" key="1">
    <source>
        <dbReference type="SMART" id="SM01008"/>
    </source>
</evidence>
<dbReference type="Pfam" id="PF02738">
    <property type="entry name" value="MoCoBD_1"/>
    <property type="match status" value="1"/>
</dbReference>
<feature type="domain" description="Aldehyde oxidase/xanthine dehydrogenase a/b hammerhead" evidence="1">
    <location>
        <begin position="1"/>
        <end position="69"/>
    </location>
</feature>
<dbReference type="InterPro" id="IPR037165">
    <property type="entry name" value="AldOxase/xan_DH_Mopterin-bd_sf"/>
</dbReference>
<dbReference type="SUPFAM" id="SSF54665">
    <property type="entry name" value="CO dehydrogenase molybdoprotein N-domain-like"/>
    <property type="match status" value="1"/>
</dbReference>
<dbReference type="Gene3D" id="3.30.365.10">
    <property type="entry name" value="Aldehyde oxidase/xanthine dehydrogenase, molybdopterin binding domain"/>
    <property type="match status" value="2"/>
</dbReference>
<proteinExistence type="predicted"/>
<dbReference type="PANTHER" id="PTHR47495">
    <property type="entry name" value="ALDEHYDE DEHYDROGENASE"/>
    <property type="match status" value="1"/>
</dbReference>
<name>A0A382TBT6_9ZZZZ</name>
<feature type="non-terminal residue" evidence="2">
    <location>
        <position position="303"/>
    </location>
</feature>
<feature type="non-terminal residue" evidence="2">
    <location>
        <position position="1"/>
    </location>
</feature>
<dbReference type="EMBL" id="UINC01135043">
    <property type="protein sequence ID" value="SVD18957.1"/>
    <property type="molecule type" value="Genomic_DNA"/>
</dbReference>
<dbReference type="PANTHER" id="PTHR47495:SF2">
    <property type="entry name" value="ALDEHYDE DEHYDROGENASE"/>
    <property type="match status" value="1"/>
</dbReference>
<dbReference type="InterPro" id="IPR008274">
    <property type="entry name" value="AldOxase/xan_DH_MoCoBD1"/>
</dbReference>
<evidence type="ECO:0000313" key="2">
    <source>
        <dbReference type="EMBL" id="SVD18957.1"/>
    </source>
</evidence>
<dbReference type="SMART" id="SM01008">
    <property type="entry name" value="Ald_Xan_dh_C"/>
    <property type="match status" value="1"/>
</dbReference>
<accession>A0A382TBT6</accession>
<reference evidence="2" key="1">
    <citation type="submission" date="2018-05" db="EMBL/GenBank/DDBJ databases">
        <authorList>
            <person name="Lanie J.A."/>
            <person name="Ng W.-L."/>
            <person name="Kazmierczak K.M."/>
            <person name="Andrzejewski T.M."/>
            <person name="Davidsen T.M."/>
            <person name="Wayne K.J."/>
            <person name="Tettelin H."/>
            <person name="Glass J.I."/>
            <person name="Rusch D."/>
            <person name="Podicherti R."/>
            <person name="Tsui H.-C.T."/>
            <person name="Winkler M.E."/>
        </authorList>
    </citation>
    <scope>NUCLEOTIDE SEQUENCE</scope>
</reference>
<dbReference type="AlphaFoldDB" id="A0A382TBT6"/>
<protein>
    <recommendedName>
        <fullName evidence="1">Aldehyde oxidase/xanthine dehydrogenase a/b hammerhead domain-containing protein</fullName>
    </recommendedName>
</protein>
<dbReference type="InterPro" id="IPR052516">
    <property type="entry name" value="N-heterocyclic_Hydroxylase"/>
</dbReference>
<dbReference type="InterPro" id="IPR000674">
    <property type="entry name" value="Ald_Oxase/Xan_DH_a/b"/>
</dbReference>
<dbReference type="InterPro" id="IPR036856">
    <property type="entry name" value="Ald_Oxase/Xan_DH_a/b_sf"/>
</dbReference>
<gene>
    <name evidence="2" type="ORF">METZ01_LOCUS371811</name>
</gene>